<evidence type="ECO:0000256" key="1">
    <source>
        <dbReference type="ARBA" id="ARBA00007447"/>
    </source>
</evidence>
<dbReference type="GO" id="GO:0004190">
    <property type="term" value="F:aspartic-type endopeptidase activity"/>
    <property type="evidence" value="ECO:0007669"/>
    <property type="project" value="UniProtKB-KW"/>
</dbReference>
<evidence type="ECO:0000256" key="4">
    <source>
        <dbReference type="RuleBase" id="RU000454"/>
    </source>
</evidence>
<protein>
    <recommendedName>
        <fullName evidence="8">Peptidase A1 domain-containing protein</fullName>
    </recommendedName>
</protein>
<dbReference type="PRINTS" id="PR00792">
    <property type="entry name" value="PEPSIN"/>
</dbReference>
<feature type="coiled-coil region" evidence="5">
    <location>
        <begin position="517"/>
        <end position="551"/>
    </location>
</feature>
<keyword evidence="10" id="KW-1185">Reference proteome</keyword>
<feature type="transmembrane region" description="Helical" evidence="7">
    <location>
        <begin position="492"/>
        <end position="514"/>
    </location>
</feature>
<dbReference type="OrthoDB" id="153872at2759"/>
<feature type="compositionally biased region" description="Basic residues" evidence="6">
    <location>
        <begin position="556"/>
        <end position="570"/>
    </location>
</feature>
<dbReference type="InterPro" id="IPR034164">
    <property type="entry name" value="Pepsin-like_dom"/>
</dbReference>
<keyword evidence="4" id="KW-0378">Hydrolase</keyword>
<evidence type="ECO:0000259" key="8">
    <source>
        <dbReference type="PROSITE" id="PS51767"/>
    </source>
</evidence>
<evidence type="ECO:0000256" key="3">
    <source>
        <dbReference type="PIRSR" id="PIRSR601461-1"/>
    </source>
</evidence>
<sequence length="609" mass="64944">MLTCEVTDNVLDLEVGDSFLGALTPSSEYLASLRRNARSKVKRQTPYNDYDADVQEDLITLGGRVYMTRVTLGSRVYSLVIDTGSSDTWAAQAGLVCKNAAGQTVSTATCRFGPLYNTTVSQSYKAYNPRQTFGVNYTSGEYLQGILATELLGLGDVGAGYAPRQIVNQTIGIVQQGYWDGDGTSSGLMGLAYSRLASGSSSIGYEAVIFTLFDQAYYPPVFSLALNRTLVSTTTKTQPSKTSGGVMAIGGLPNVNYDTNSWVQTSIIPVSASVYTYYSIKIDGFSITAPSGSTIAPQNYAASGQNIIVDSGTTLIYLPDRIADYIASLFVPAATYNANTGLYIVNCQAVAPRVGVTVSGTTYFISTDDLVNRGSGAVGGSGAGAGAGQCVLAVQRTEGGASVLGDSWLKNVLVVFDLGGNKRFRCRFASGSTRGPQEDLGARPSQELMITATHTALTPQAYDGKPSNRTISTTNQNPVTLDQLSEIIACEVFLFAPVTAVTVLLGACVFGTLLKQNRTLTRRATELSTANQDLRAQVADLMTEGTELRDREARVGAHHIRKTERRHRRAKLAENKGASSDMGDFSVGLYVGVEEGIAYIQMSSKKFSV</sequence>
<name>A0A9W8WXP4_9PLEO</name>
<dbReference type="PANTHER" id="PTHR47966:SF47">
    <property type="entry name" value="ENDOPEPTIDASE, PUTATIVE (AFU_ORTHOLOGUE AFUA_3G01220)-RELATED"/>
    <property type="match status" value="1"/>
</dbReference>
<dbReference type="SUPFAM" id="SSF50630">
    <property type="entry name" value="Acid proteases"/>
    <property type="match status" value="1"/>
</dbReference>
<dbReference type="PROSITE" id="PS00141">
    <property type="entry name" value="ASP_PROTEASE"/>
    <property type="match status" value="2"/>
</dbReference>
<dbReference type="InterPro" id="IPR001969">
    <property type="entry name" value="Aspartic_peptidase_AS"/>
</dbReference>
<organism evidence="9 10">
    <name type="scientific">Didymella glomerata</name>
    <dbReference type="NCBI Taxonomy" id="749621"/>
    <lineage>
        <taxon>Eukaryota</taxon>
        <taxon>Fungi</taxon>
        <taxon>Dikarya</taxon>
        <taxon>Ascomycota</taxon>
        <taxon>Pezizomycotina</taxon>
        <taxon>Dothideomycetes</taxon>
        <taxon>Pleosporomycetidae</taxon>
        <taxon>Pleosporales</taxon>
        <taxon>Pleosporineae</taxon>
        <taxon>Didymellaceae</taxon>
        <taxon>Didymella</taxon>
    </lineage>
</organism>
<comment type="similarity">
    <text evidence="1 4">Belongs to the peptidase A1 family.</text>
</comment>
<dbReference type="InterPro" id="IPR033121">
    <property type="entry name" value="PEPTIDASE_A1"/>
</dbReference>
<keyword evidence="7" id="KW-0472">Membrane</keyword>
<dbReference type="InterPro" id="IPR021109">
    <property type="entry name" value="Peptidase_aspartic_dom_sf"/>
</dbReference>
<keyword evidence="2 4" id="KW-0064">Aspartyl protease</keyword>
<feature type="region of interest" description="Disordered" evidence="6">
    <location>
        <begin position="556"/>
        <end position="575"/>
    </location>
</feature>
<reference evidence="9" key="1">
    <citation type="submission" date="2022-10" db="EMBL/GenBank/DDBJ databases">
        <title>Tapping the CABI collections for fungal endophytes: first genome assemblies for Collariella, Neodidymelliopsis, Ascochyta clinopodiicola, Didymella pomorum, Didymosphaeria variabile, Neocosmospora piperis and Neocucurbitaria cava.</title>
        <authorList>
            <person name="Hill R."/>
        </authorList>
    </citation>
    <scope>NUCLEOTIDE SEQUENCE</scope>
    <source>
        <strain evidence="9">IMI 360193</strain>
    </source>
</reference>
<feature type="active site" evidence="3">
    <location>
        <position position="310"/>
    </location>
</feature>
<evidence type="ECO:0000256" key="6">
    <source>
        <dbReference type="SAM" id="MobiDB-lite"/>
    </source>
</evidence>
<dbReference type="Pfam" id="PF00026">
    <property type="entry name" value="Asp"/>
    <property type="match status" value="1"/>
</dbReference>
<dbReference type="EMBL" id="JAPEUV010000056">
    <property type="protein sequence ID" value="KAJ4335826.1"/>
    <property type="molecule type" value="Genomic_DNA"/>
</dbReference>
<gene>
    <name evidence="9" type="ORF">N0V87_005808</name>
</gene>
<dbReference type="Gene3D" id="2.40.70.10">
    <property type="entry name" value="Acid Proteases"/>
    <property type="match status" value="2"/>
</dbReference>
<feature type="domain" description="Peptidase A1" evidence="8">
    <location>
        <begin position="66"/>
        <end position="429"/>
    </location>
</feature>
<keyword evidence="7" id="KW-1133">Transmembrane helix</keyword>
<dbReference type="Proteomes" id="UP001140562">
    <property type="component" value="Unassembled WGS sequence"/>
</dbReference>
<evidence type="ECO:0000256" key="7">
    <source>
        <dbReference type="SAM" id="Phobius"/>
    </source>
</evidence>
<comment type="caution">
    <text evidence="9">The sequence shown here is derived from an EMBL/GenBank/DDBJ whole genome shotgun (WGS) entry which is preliminary data.</text>
</comment>
<accession>A0A9W8WXP4</accession>
<evidence type="ECO:0000256" key="2">
    <source>
        <dbReference type="ARBA" id="ARBA00022750"/>
    </source>
</evidence>
<evidence type="ECO:0000313" key="10">
    <source>
        <dbReference type="Proteomes" id="UP001140562"/>
    </source>
</evidence>
<evidence type="ECO:0000256" key="5">
    <source>
        <dbReference type="SAM" id="Coils"/>
    </source>
</evidence>
<proteinExistence type="inferred from homology"/>
<dbReference type="GO" id="GO:0000324">
    <property type="term" value="C:fungal-type vacuole"/>
    <property type="evidence" value="ECO:0007669"/>
    <property type="project" value="TreeGrafter"/>
</dbReference>
<keyword evidence="4" id="KW-0645">Protease</keyword>
<evidence type="ECO:0000313" key="9">
    <source>
        <dbReference type="EMBL" id="KAJ4335826.1"/>
    </source>
</evidence>
<dbReference type="PANTHER" id="PTHR47966">
    <property type="entry name" value="BETA-SITE APP-CLEAVING ENZYME, ISOFORM A-RELATED"/>
    <property type="match status" value="1"/>
</dbReference>
<keyword evidence="7" id="KW-0812">Transmembrane</keyword>
<dbReference type="PROSITE" id="PS51767">
    <property type="entry name" value="PEPTIDASE_A1"/>
    <property type="match status" value="1"/>
</dbReference>
<keyword evidence="5" id="KW-0175">Coiled coil</keyword>
<dbReference type="InterPro" id="IPR001461">
    <property type="entry name" value="Aspartic_peptidase_A1"/>
</dbReference>
<dbReference type="AlphaFoldDB" id="A0A9W8WXP4"/>
<dbReference type="GO" id="GO:0006508">
    <property type="term" value="P:proteolysis"/>
    <property type="evidence" value="ECO:0007669"/>
    <property type="project" value="UniProtKB-KW"/>
</dbReference>
<feature type="active site" evidence="3">
    <location>
        <position position="82"/>
    </location>
</feature>
<dbReference type="CDD" id="cd05471">
    <property type="entry name" value="pepsin_like"/>
    <property type="match status" value="1"/>
</dbReference>